<evidence type="ECO:0000313" key="1">
    <source>
        <dbReference type="EMBL" id="MEQ2257536.1"/>
    </source>
</evidence>
<proteinExistence type="predicted"/>
<evidence type="ECO:0000313" key="2">
    <source>
        <dbReference type="Proteomes" id="UP001482620"/>
    </source>
</evidence>
<reference evidence="1 2" key="1">
    <citation type="submission" date="2021-06" db="EMBL/GenBank/DDBJ databases">
        <authorList>
            <person name="Palmer J.M."/>
        </authorList>
    </citation>
    <scope>NUCLEOTIDE SEQUENCE [LARGE SCALE GENOMIC DNA]</scope>
    <source>
        <strain evidence="2">if_2019</strain>
        <tissue evidence="1">Muscle</tissue>
    </source>
</reference>
<accession>A0ABV0VJU9</accession>
<comment type="caution">
    <text evidence="1">The sequence shown here is derived from an EMBL/GenBank/DDBJ whole genome shotgun (WGS) entry which is preliminary data.</text>
</comment>
<sequence length="105" mass="12125">MPSQEENIRDRQLDFLNYAVQLKIYTEALSFLSGLFCLFRCSSCTATVLLQFKANLTESPSPDLKYLLYFRPLWPSRTLKNFYNSSFDGESDASSAMFVFKLHLS</sequence>
<dbReference type="Proteomes" id="UP001482620">
    <property type="component" value="Unassembled WGS sequence"/>
</dbReference>
<gene>
    <name evidence="1" type="ORF">ILYODFUR_035741</name>
</gene>
<keyword evidence="2" id="KW-1185">Reference proteome</keyword>
<dbReference type="EMBL" id="JAHRIQ010111220">
    <property type="protein sequence ID" value="MEQ2257536.1"/>
    <property type="molecule type" value="Genomic_DNA"/>
</dbReference>
<protein>
    <submittedName>
        <fullName evidence="1">Uncharacterized protein</fullName>
    </submittedName>
</protein>
<organism evidence="1 2">
    <name type="scientific">Ilyodon furcidens</name>
    <name type="common">goldbreast splitfin</name>
    <dbReference type="NCBI Taxonomy" id="33524"/>
    <lineage>
        <taxon>Eukaryota</taxon>
        <taxon>Metazoa</taxon>
        <taxon>Chordata</taxon>
        <taxon>Craniata</taxon>
        <taxon>Vertebrata</taxon>
        <taxon>Euteleostomi</taxon>
        <taxon>Actinopterygii</taxon>
        <taxon>Neopterygii</taxon>
        <taxon>Teleostei</taxon>
        <taxon>Neoteleostei</taxon>
        <taxon>Acanthomorphata</taxon>
        <taxon>Ovalentaria</taxon>
        <taxon>Atherinomorphae</taxon>
        <taxon>Cyprinodontiformes</taxon>
        <taxon>Goodeidae</taxon>
        <taxon>Ilyodon</taxon>
    </lineage>
</organism>
<name>A0ABV0VJU9_9TELE</name>